<evidence type="ECO:0000313" key="2">
    <source>
        <dbReference type="EMBL" id="QJE97640.1"/>
    </source>
</evidence>
<accession>A0A858RNA7</accession>
<reference evidence="2 3" key="1">
    <citation type="submission" date="2020-04" db="EMBL/GenBank/DDBJ databases">
        <title>Luteolibacter sp. G-1-1-1 isolated from soil.</title>
        <authorList>
            <person name="Dahal R.H."/>
        </authorList>
    </citation>
    <scope>NUCLEOTIDE SEQUENCE [LARGE SCALE GENOMIC DNA]</scope>
    <source>
        <strain evidence="2 3">G-1-1-1</strain>
    </source>
</reference>
<evidence type="ECO:0000256" key="1">
    <source>
        <dbReference type="SAM" id="Phobius"/>
    </source>
</evidence>
<keyword evidence="1" id="KW-0812">Transmembrane</keyword>
<organism evidence="2 3">
    <name type="scientific">Luteolibacter luteus</name>
    <dbReference type="NCBI Taxonomy" id="2728835"/>
    <lineage>
        <taxon>Bacteria</taxon>
        <taxon>Pseudomonadati</taxon>
        <taxon>Verrucomicrobiota</taxon>
        <taxon>Verrucomicrobiia</taxon>
        <taxon>Verrucomicrobiales</taxon>
        <taxon>Verrucomicrobiaceae</taxon>
        <taxon>Luteolibacter</taxon>
    </lineage>
</organism>
<dbReference type="RefSeq" id="WP_169456066.1">
    <property type="nucleotide sequence ID" value="NZ_CP051774.1"/>
</dbReference>
<name>A0A858RNA7_9BACT</name>
<dbReference type="KEGG" id="luo:HHL09_18270"/>
<keyword evidence="3" id="KW-1185">Reference proteome</keyword>
<protein>
    <submittedName>
        <fullName evidence="2">Uncharacterized protein</fullName>
    </submittedName>
</protein>
<sequence>MTFRLHRSRTFWLGLPVFLFISWAWLDSLKYQSRITLHRGARGDSDTFRQFLGTVDLRWWLQSPEPNLPFQYWRWTRKRQPHEHRGVDPQPITFKKERFAYGSVVKTRAIVILPHWFLLGLYTLPWAAFLVWRWRVYSSHRKLMRELGGGDVSGSSIR</sequence>
<proteinExistence type="predicted"/>
<feature type="transmembrane region" description="Helical" evidence="1">
    <location>
        <begin position="116"/>
        <end position="134"/>
    </location>
</feature>
<dbReference type="Proteomes" id="UP000501812">
    <property type="component" value="Chromosome"/>
</dbReference>
<evidence type="ECO:0000313" key="3">
    <source>
        <dbReference type="Proteomes" id="UP000501812"/>
    </source>
</evidence>
<dbReference type="AlphaFoldDB" id="A0A858RNA7"/>
<dbReference type="EMBL" id="CP051774">
    <property type="protein sequence ID" value="QJE97640.1"/>
    <property type="molecule type" value="Genomic_DNA"/>
</dbReference>
<gene>
    <name evidence="2" type="ORF">HHL09_18270</name>
</gene>
<keyword evidence="1" id="KW-1133">Transmembrane helix</keyword>
<keyword evidence="1" id="KW-0472">Membrane</keyword>